<dbReference type="Proteomes" id="UP000187283">
    <property type="component" value="Unassembled WGS sequence"/>
</dbReference>
<feature type="region of interest" description="Disordered" evidence="1">
    <location>
        <begin position="1"/>
        <end position="52"/>
    </location>
</feature>
<accession>A0A1R1XG87</accession>
<evidence type="ECO:0000256" key="1">
    <source>
        <dbReference type="SAM" id="MobiDB-lite"/>
    </source>
</evidence>
<gene>
    <name evidence="2" type="ORF">AYI70_g8370</name>
</gene>
<keyword evidence="3" id="KW-1185">Reference proteome</keyword>
<comment type="caution">
    <text evidence="2">The sequence shown here is derived from an EMBL/GenBank/DDBJ whole genome shotgun (WGS) entry which is preliminary data.</text>
</comment>
<evidence type="ECO:0000313" key="2">
    <source>
        <dbReference type="EMBL" id="OMJ13644.1"/>
    </source>
</evidence>
<dbReference type="AlphaFoldDB" id="A0A1R1XG87"/>
<name>A0A1R1XG87_9FUNG</name>
<protein>
    <submittedName>
        <fullName evidence="2">Uncharacterized protein</fullName>
    </submittedName>
</protein>
<proteinExistence type="predicted"/>
<sequence>MENLGFTMNLEKSDTIPKNDTFDTGKKKEDEKGSPQSYSSPGNSETSNVIKRPVFKNSNCNMACFKQVDGASNRNKKRPKEAQLQLKCAFPTLSTKIDRPEVVGHSTKPLKLVSIDAETLKSKRARICYNRWFWNRLGNMS</sequence>
<feature type="compositionally biased region" description="Basic and acidic residues" evidence="1">
    <location>
        <begin position="11"/>
        <end position="33"/>
    </location>
</feature>
<evidence type="ECO:0000313" key="3">
    <source>
        <dbReference type="Proteomes" id="UP000187283"/>
    </source>
</evidence>
<organism evidence="2 3">
    <name type="scientific">Smittium culicis</name>
    <dbReference type="NCBI Taxonomy" id="133412"/>
    <lineage>
        <taxon>Eukaryota</taxon>
        <taxon>Fungi</taxon>
        <taxon>Fungi incertae sedis</taxon>
        <taxon>Zoopagomycota</taxon>
        <taxon>Kickxellomycotina</taxon>
        <taxon>Harpellomycetes</taxon>
        <taxon>Harpellales</taxon>
        <taxon>Legeriomycetaceae</taxon>
        <taxon>Smittium</taxon>
    </lineage>
</organism>
<reference evidence="2 3" key="1">
    <citation type="submission" date="2017-01" db="EMBL/GenBank/DDBJ databases">
        <authorList>
            <person name="Mah S.A."/>
            <person name="Swanson W.J."/>
            <person name="Moy G.W."/>
            <person name="Vacquier V.D."/>
        </authorList>
    </citation>
    <scope>NUCLEOTIDE SEQUENCE [LARGE SCALE GENOMIC DNA]</scope>
    <source>
        <strain evidence="2 3">GSMNP</strain>
    </source>
</reference>
<feature type="compositionally biased region" description="Polar residues" evidence="1">
    <location>
        <begin position="34"/>
        <end position="49"/>
    </location>
</feature>
<dbReference type="EMBL" id="LSSN01003404">
    <property type="protein sequence ID" value="OMJ13644.1"/>
    <property type="molecule type" value="Genomic_DNA"/>
</dbReference>